<evidence type="ECO:0000313" key="1">
    <source>
        <dbReference type="EMBL" id="MBO8434059.1"/>
    </source>
</evidence>
<protein>
    <recommendedName>
        <fullName evidence="3">Twitching motility protein PilT</fullName>
    </recommendedName>
</protein>
<reference evidence="1" key="1">
    <citation type="submission" date="2020-10" db="EMBL/GenBank/DDBJ databases">
        <authorList>
            <person name="Gilroy R."/>
        </authorList>
    </citation>
    <scope>NUCLEOTIDE SEQUENCE</scope>
    <source>
        <strain evidence="1">F6-4510</strain>
    </source>
</reference>
<organism evidence="1 2">
    <name type="scientific">Candidatus Fimicola merdigallinarum</name>
    <dbReference type="NCBI Taxonomy" id="2840819"/>
    <lineage>
        <taxon>Bacteria</taxon>
        <taxon>Bacillati</taxon>
        <taxon>Bacillota</taxon>
        <taxon>Clostridia</taxon>
        <taxon>Lachnospirales</taxon>
        <taxon>Lachnospiraceae</taxon>
        <taxon>Lachnospiraceae incertae sedis</taxon>
        <taxon>Candidatus Fimicola</taxon>
    </lineage>
</organism>
<gene>
    <name evidence="1" type="ORF">IAC55_01890</name>
</gene>
<name>A0A9D9H2Z5_9FIRM</name>
<sequence>MIQILASEKGEGKTKKLLEMANDLVKKVDGHIVYIDDDKRNMYDLQIGIRFVETSGFVMKNLEVLFGFVCGILSQDSDVEKIFVDGLHNIVKEIDNDSLTAFLGEVEKLSKEANVDFIMSISDKVSDLPDKVKEYII</sequence>
<dbReference type="Proteomes" id="UP000823611">
    <property type="component" value="Unassembled WGS sequence"/>
</dbReference>
<dbReference type="EMBL" id="JADIMX010000036">
    <property type="protein sequence ID" value="MBO8434059.1"/>
    <property type="molecule type" value="Genomic_DNA"/>
</dbReference>
<evidence type="ECO:0008006" key="3">
    <source>
        <dbReference type="Google" id="ProtNLM"/>
    </source>
</evidence>
<accession>A0A9D9H2Z5</accession>
<proteinExistence type="predicted"/>
<reference evidence="1" key="2">
    <citation type="journal article" date="2021" name="PeerJ">
        <title>Extensive microbial diversity within the chicken gut microbiome revealed by metagenomics and culture.</title>
        <authorList>
            <person name="Gilroy R."/>
            <person name="Ravi A."/>
            <person name="Getino M."/>
            <person name="Pursley I."/>
            <person name="Horton D.L."/>
            <person name="Alikhan N.F."/>
            <person name="Baker D."/>
            <person name="Gharbi K."/>
            <person name="Hall N."/>
            <person name="Watson M."/>
            <person name="Adriaenssens E.M."/>
            <person name="Foster-Nyarko E."/>
            <person name="Jarju S."/>
            <person name="Secka A."/>
            <person name="Antonio M."/>
            <person name="Oren A."/>
            <person name="Chaudhuri R.R."/>
            <person name="La Ragione R."/>
            <person name="Hildebrand F."/>
            <person name="Pallen M.J."/>
        </authorList>
    </citation>
    <scope>NUCLEOTIDE SEQUENCE</scope>
    <source>
        <strain evidence="1">F6-4510</strain>
    </source>
</reference>
<dbReference type="AlphaFoldDB" id="A0A9D9H2Z5"/>
<comment type="caution">
    <text evidence="1">The sequence shown here is derived from an EMBL/GenBank/DDBJ whole genome shotgun (WGS) entry which is preliminary data.</text>
</comment>
<evidence type="ECO:0000313" key="2">
    <source>
        <dbReference type="Proteomes" id="UP000823611"/>
    </source>
</evidence>